<evidence type="ECO:0000313" key="2">
    <source>
        <dbReference type="Proteomes" id="UP000016801"/>
    </source>
</evidence>
<evidence type="ECO:0000313" key="1">
    <source>
        <dbReference type="EMBL" id="CCE33886.1"/>
    </source>
</evidence>
<sequence length="79" mass="8818">MDTDDPHMSTIITTQQGAIQPFIMHQGPNVLTEQPDTTSIIVLFDRAPGQGPKALTEHPARTNQFHESTEELYGQILIF</sequence>
<dbReference type="Proteomes" id="UP000016801">
    <property type="component" value="Unassembled WGS sequence"/>
</dbReference>
<reference evidence="1 2" key="1">
    <citation type="journal article" date="2013" name="PLoS Genet.">
        <title>Plant-symbiotic fungi as chemical engineers: Multi-genome analysis of the Clavicipitaceae reveals dynamics of alkaloid loci.</title>
        <authorList>
            <person name="Schardl C.L."/>
            <person name="Young C.A."/>
            <person name="Hesse U."/>
            <person name="Amyotte S.G."/>
            <person name="Andreeva K."/>
            <person name="Calie P.J."/>
            <person name="Fleetwood D.J."/>
            <person name="Haws D.C."/>
            <person name="Moore N."/>
            <person name="Oeser B."/>
            <person name="Panaccione D.G."/>
            <person name="Schweri K.K."/>
            <person name="Voisey C.R."/>
            <person name="Farman M.L."/>
            <person name="Jaromczyk J.W."/>
            <person name="Roe B.A."/>
            <person name="O'Sullivan D.M."/>
            <person name="Scott B."/>
            <person name="Tudzynski P."/>
            <person name="An Z."/>
            <person name="Arnaoudova E.G."/>
            <person name="Bullock C.T."/>
            <person name="Charlton N.D."/>
            <person name="Chen L."/>
            <person name="Cox M."/>
            <person name="Dinkins R.D."/>
            <person name="Florea S."/>
            <person name="Glenn A.E."/>
            <person name="Gordon A."/>
            <person name="Gueldener U."/>
            <person name="Harris D.R."/>
            <person name="Hollin W."/>
            <person name="Jaromczyk J."/>
            <person name="Johnson R.D."/>
            <person name="Khan A.K."/>
            <person name="Leistner E."/>
            <person name="Leuchtmann A."/>
            <person name="Li C."/>
            <person name="Liu J."/>
            <person name="Liu J."/>
            <person name="Liu M."/>
            <person name="Mace W."/>
            <person name="Machado C."/>
            <person name="Nagabhyru P."/>
            <person name="Pan J."/>
            <person name="Schmid J."/>
            <person name="Sugawara K."/>
            <person name="Steiner U."/>
            <person name="Takach J.E."/>
            <person name="Tanaka E."/>
            <person name="Webb J.S."/>
            <person name="Wilson E.V."/>
            <person name="Wiseman J.L."/>
            <person name="Yoshida R."/>
            <person name="Zeng Z."/>
        </authorList>
    </citation>
    <scope>NUCLEOTIDE SEQUENCE [LARGE SCALE GENOMIC DNA]</scope>
    <source>
        <strain evidence="1 2">20.1</strain>
    </source>
</reference>
<protein>
    <submittedName>
        <fullName evidence="1">Uncharacterized protein</fullName>
    </submittedName>
</protein>
<accession>M1W532</accession>
<keyword evidence="2" id="KW-1185">Reference proteome</keyword>
<dbReference type="VEuPathDB" id="FungiDB:CPUR_07814"/>
<dbReference type="HOGENOM" id="CLU_2605840_0_0_1"/>
<organism evidence="1 2">
    <name type="scientific">Claviceps purpurea (strain 20.1)</name>
    <name type="common">Ergot fungus</name>
    <name type="synonym">Sphacelia segetum</name>
    <dbReference type="NCBI Taxonomy" id="1111077"/>
    <lineage>
        <taxon>Eukaryota</taxon>
        <taxon>Fungi</taxon>
        <taxon>Dikarya</taxon>
        <taxon>Ascomycota</taxon>
        <taxon>Pezizomycotina</taxon>
        <taxon>Sordariomycetes</taxon>
        <taxon>Hypocreomycetidae</taxon>
        <taxon>Hypocreales</taxon>
        <taxon>Clavicipitaceae</taxon>
        <taxon>Claviceps</taxon>
    </lineage>
</organism>
<name>M1W532_CLAP2</name>
<dbReference type="AlphaFoldDB" id="M1W532"/>
<dbReference type="EMBL" id="CAGA01000068">
    <property type="protein sequence ID" value="CCE33886.1"/>
    <property type="molecule type" value="Genomic_DNA"/>
</dbReference>
<comment type="caution">
    <text evidence="1">The sequence shown here is derived from an EMBL/GenBank/DDBJ whole genome shotgun (WGS) entry which is preliminary data.</text>
</comment>
<gene>
    <name evidence="1" type="ORF">CPUR_07814</name>
</gene>
<proteinExistence type="predicted"/>